<evidence type="ECO:0000313" key="2">
    <source>
        <dbReference type="EMBL" id="OSX74714.1"/>
    </source>
</evidence>
<evidence type="ECO:0008006" key="4">
    <source>
        <dbReference type="Google" id="ProtNLM"/>
    </source>
</evidence>
<reference evidence="2 3" key="1">
    <citation type="submission" date="2017-03" db="EMBL/GenBank/DDBJ databases">
        <title>WGS assembly of Porphyra umbilicalis.</title>
        <authorList>
            <person name="Brawley S.H."/>
            <person name="Blouin N.A."/>
            <person name="Ficko-Blean E."/>
            <person name="Wheeler G.L."/>
            <person name="Lohr M."/>
            <person name="Goodson H.V."/>
            <person name="Jenkins J.W."/>
            <person name="Blaby-Haas C.E."/>
            <person name="Helliwell K.E."/>
            <person name="Chan C."/>
            <person name="Marriage T."/>
            <person name="Bhattacharya D."/>
            <person name="Klein A.S."/>
            <person name="Badis Y."/>
            <person name="Brodie J."/>
            <person name="Cao Y."/>
            <person name="Collen J."/>
            <person name="Dittami S.M."/>
            <person name="Gachon C.M."/>
            <person name="Green B.R."/>
            <person name="Karpowicz S."/>
            <person name="Kim J.W."/>
            <person name="Kudahl U."/>
            <person name="Lin S."/>
            <person name="Michel G."/>
            <person name="Mittag M."/>
            <person name="Olson B.J."/>
            <person name="Pangilinan J."/>
            <person name="Peng Y."/>
            <person name="Qiu H."/>
            <person name="Shu S."/>
            <person name="Singer J.T."/>
            <person name="Smith A.G."/>
            <person name="Sprecher B.N."/>
            <person name="Wagner V."/>
            <person name="Wang W."/>
            <person name="Wang Z.-Y."/>
            <person name="Yan J."/>
            <person name="Yarish C."/>
            <person name="Zoeuner-Riek S."/>
            <person name="Zhuang Y."/>
            <person name="Zou Y."/>
            <person name="Lindquist E.A."/>
            <person name="Grimwood J."/>
            <person name="Barry K."/>
            <person name="Rokhsar D.S."/>
            <person name="Schmutz J."/>
            <person name="Stiller J.W."/>
            <person name="Grossman A.R."/>
            <person name="Prochnik S.E."/>
        </authorList>
    </citation>
    <scope>NUCLEOTIDE SEQUENCE [LARGE SCALE GENOMIC DNA]</scope>
    <source>
        <strain evidence="2">4086291</strain>
    </source>
</reference>
<feature type="signal peptide" evidence="1">
    <location>
        <begin position="1"/>
        <end position="17"/>
    </location>
</feature>
<dbReference type="AlphaFoldDB" id="A0A1X6P1G9"/>
<feature type="chain" id="PRO_5012462660" description="Secreted protein" evidence="1">
    <location>
        <begin position="18"/>
        <end position="75"/>
    </location>
</feature>
<organism evidence="2 3">
    <name type="scientific">Porphyra umbilicalis</name>
    <name type="common">Purple laver</name>
    <name type="synonym">Red alga</name>
    <dbReference type="NCBI Taxonomy" id="2786"/>
    <lineage>
        <taxon>Eukaryota</taxon>
        <taxon>Rhodophyta</taxon>
        <taxon>Bangiophyceae</taxon>
        <taxon>Bangiales</taxon>
        <taxon>Bangiaceae</taxon>
        <taxon>Porphyra</taxon>
    </lineage>
</organism>
<keyword evidence="1" id="KW-0732">Signal</keyword>
<evidence type="ECO:0000313" key="3">
    <source>
        <dbReference type="Proteomes" id="UP000218209"/>
    </source>
</evidence>
<sequence length="75" mass="8464">MFASICTCWSCIQVVSPLAAMVSTSVAPTELATPEWREEGGWFKRAREECSLRCVTGARDEMSNTRRRFLQPPSH</sequence>
<gene>
    <name evidence="2" type="ORF">BU14_0271s0009</name>
</gene>
<name>A0A1X6P1G9_PORUM</name>
<keyword evidence="3" id="KW-1185">Reference proteome</keyword>
<accession>A0A1X6P1G9</accession>
<proteinExistence type="predicted"/>
<evidence type="ECO:0000256" key="1">
    <source>
        <dbReference type="SAM" id="SignalP"/>
    </source>
</evidence>
<protein>
    <recommendedName>
        <fullName evidence="4">Secreted protein</fullName>
    </recommendedName>
</protein>
<dbReference type="EMBL" id="KV918933">
    <property type="protein sequence ID" value="OSX74714.1"/>
    <property type="molecule type" value="Genomic_DNA"/>
</dbReference>
<dbReference type="Proteomes" id="UP000218209">
    <property type="component" value="Unassembled WGS sequence"/>
</dbReference>